<feature type="DNA-binding region" description="H-T-H motif" evidence="5">
    <location>
        <begin position="33"/>
        <end position="52"/>
    </location>
</feature>
<evidence type="ECO:0000313" key="8">
    <source>
        <dbReference type="Proteomes" id="UP000183413"/>
    </source>
</evidence>
<dbReference type="OrthoDB" id="5242390at2"/>
<dbReference type="InterPro" id="IPR001647">
    <property type="entry name" value="HTH_TetR"/>
</dbReference>
<keyword evidence="4" id="KW-0804">Transcription</keyword>
<keyword evidence="1" id="KW-0678">Repressor</keyword>
<evidence type="ECO:0000256" key="5">
    <source>
        <dbReference type="PROSITE-ProRule" id="PRU00335"/>
    </source>
</evidence>
<dbReference type="InParanoid" id="A0A1I4WJX7"/>
<evidence type="ECO:0000256" key="3">
    <source>
        <dbReference type="ARBA" id="ARBA00023125"/>
    </source>
</evidence>
<dbReference type="PRINTS" id="PR00455">
    <property type="entry name" value="HTHTETR"/>
</dbReference>
<dbReference type="PROSITE" id="PS50977">
    <property type="entry name" value="HTH_TETR_2"/>
    <property type="match status" value="1"/>
</dbReference>
<dbReference type="Gene3D" id="1.10.357.10">
    <property type="entry name" value="Tetracycline Repressor, domain 2"/>
    <property type="match status" value="1"/>
</dbReference>
<dbReference type="GO" id="GO:0000976">
    <property type="term" value="F:transcription cis-regulatory region binding"/>
    <property type="evidence" value="ECO:0007669"/>
    <property type="project" value="TreeGrafter"/>
</dbReference>
<gene>
    <name evidence="7" type="ORF">SAMN04489713_101352</name>
</gene>
<dbReference type="PROSITE" id="PS01081">
    <property type="entry name" value="HTH_TETR_1"/>
    <property type="match status" value="1"/>
</dbReference>
<dbReference type="AlphaFoldDB" id="A0A1I4WJX7"/>
<dbReference type="InterPro" id="IPR050109">
    <property type="entry name" value="HTH-type_TetR-like_transc_reg"/>
</dbReference>
<evidence type="ECO:0000256" key="2">
    <source>
        <dbReference type="ARBA" id="ARBA00023015"/>
    </source>
</evidence>
<keyword evidence="8" id="KW-1185">Reference proteome</keyword>
<reference evidence="7 8" key="1">
    <citation type="submission" date="2016-10" db="EMBL/GenBank/DDBJ databases">
        <authorList>
            <person name="de Groot N.N."/>
        </authorList>
    </citation>
    <scope>NUCLEOTIDE SEQUENCE [LARGE SCALE GENOMIC DNA]</scope>
    <source>
        <strain evidence="7 8">DSM 43067</strain>
    </source>
</reference>
<dbReference type="eggNOG" id="COG1309">
    <property type="taxonomic scope" value="Bacteria"/>
</dbReference>
<dbReference type="SUPFAM" id="SSF48498">
    <property type="entry name" value="Tetracyclin repressor-like, C-terminal domain"/>
    <property type="match status" value="1"/>
</dbReference>
<dbReference type="PANTHER" id="PTHR30055">
    <property type="entry name" value="HTH-TYPE TRANSCRIPTIONAL REGULATOR RUTR"/>
    <property type="match status" value="1"/>
</dbReference>
<sequence>MPRVSEEHLERRRRQILEAARACFVRKGIHETSMQDIFAEAGLSAGAVYRYFKSKNEIIEANVATVVGELHAFFDELGRSEPLLPVDQVMERLAGKVVELSGEDGPLRLAPQAWALALHDPEIATYVAENVAGLRRTWTAYIRRMVEAGLLPADIDIEAAAKTLFSLMPGFLVQRLVLKDFSPEEVGRGVRALSRDSMLTLLA</sequence>
<dbReference type="STRING" id="1993.SAMN04489713_101352"/>
<accession>A0A1I4WJX7</accession>
<organism evidence="7 8">
    <name type="scientific">Actinomadura madurae</name>
    <dbReference type="NCBI Taxonomy" id="1993"/>
    <lineage>
        <taxon>Bacteria</taxon>
        <taxon>Bacillati</taxon>
        <taxon>Actinomycetota</taxon>
        <taxon>Actinomycetes</taxon>
        <taxon>Streptosporangiales</taxon>
        <taxon>Thermomonosporaceae</taxon>
        <taxon>Actinomadura</taxon>
    </lineage>
</organism>
<dbReference type="Pfam" id="PF00440">
    <property type="entry name" value="TetR_N"/>
    <property type="match status" value="1"/>
</dbReference>
<keyword evidence="2" id="KW-0805">Transcription regulation</keyword>
<name>A0A1I4WJX7_9ACTN</name>
<dbReference type="GeneID" id="99656193"/>
<dbReference type="InterPro" id="IPR023772">
    <property type="entry name" value="DNA-bd_HTH_TetR-type_CS"/>
</dbReference>
<dbReference type="InterPro" id="IPR039538">
    <property type="entry name" value="BetI_C"/>
</dbReference>
<evidence type="ECO:0000256" key="1">
    <source>
        <dbReference type="ARBA" id="ARBA00022491"/>
    </source>
</evidence>
<protein>
    <submittedName>
        <fullName evidence="7">DNA-binding transcriptional regulator, AcrR family</fullName>
    </submittedName>
</protein>
<proteinExistence type="predicted"/>
<dbReference type="RefSeq" id="WP_024934619.1">
    <property type="nucleotide sequence ID" value="NZ_CP083237.1"/>
</dbReference>
<dbReference type="Proteomes" id="UP000183413">
    <property type="component" value="Unassembled WGS sequence"/>
</dbReference>
<dbReference type="InterPro" id="IPR009057">
    <property type="entry name" value="Homeodomain-like_sf"/>
</dbReference>
<dbReference type="SUPFAM" id="SSF46689">
    <property type="entry name" value="Homeodomain-like"/>
    <property type="match status" value="1"/>
</dbReference>
<evidence type="ECO:0000256" key="4">
    <source>
        <dbReference type="ARBA" id="ARBA00023163"/>
    </source>
</evidence>
<feature type="domain" description="HTH tetR-type" evidence="6">
    <location>
        <begin position="10"/>
        <end position="70"/>
    </location>
</feature>
<evidence type="ECO:0000313" key="7">
    <source>
        <dbReference type="EMBL" id="SFN13279.1"/>
    </source>
</evidence>
<dbReference type="Pfam" id="PF13977">
    <property type="entry name" value="TetR_C_6"/>
    <property type="match status" value="1"/>
</dbReference>
<dbReference type="EMBL" id="FOVH01000001">
    <property type="protein sequence ID" value="SFN13279.1"/>
    <property type="molecule type" value="Genomic_DNA"/>
</dbReference>
<evidence type="ECO:0000259" key="6">
    <source>
        <dbReference type="PROSITE" id="PS50977"/>
    </source>
</evidence>
<dbReference type="GO" id="GO:0003700">
    <property type="term" value="F:DNA-binding transcription factor activity"/>
    <property type="evidence" value="ECO:0007669"/>
    <property type="project" value="TreeGrafter"/>
</dbReference>
<dbReference type="InterPro" id="IPR036271">
    <property type="entry name" value="Tet_transcr_reg_TetR-rel_C_sf"/>
</dbReference>
<keyword evidence="3 5" id="KW-0238">DNA-binding</keyword>
<dbReference type="PANTHER" id="PTHR30055:SF229">
    <property type="entry name" value="HTH-TYPE TRANSCRIPTIONAL REPRESSOR RV1474C"/>
    <property type="match status" value="1"/>
</dbReference>